<keyword evidence="1" id="KW-0732">Signal</keyword>
<sequence>MESVRSPALLLEWLLVGLRFAYSCADKHNPVLEALQRMKEDMEDENVRKRVARLQKFLKERAAAGDNFTFVADGAEALDTCDYRGIEKMDAGELKDTFLTLKAIIAPYKIVWGMSPKANQAQAAALSGSEQVEIYHIRGFTKTKDVDFFAGFHPQFLDELDGTCMEVARIKQAGRHKSGVVWGDTVSVAPPVELEPQEVSSLLKDEEDWQRVLLEFINRRTISSICRSVQEVIQRLDDAKAICDLHRKTETIDTDPRYSLSEDKFCSCFMEQIYREEFRKARSCPQQEHLAWWNMHLLTAKAIVVFIFLKEYQNDIF</sequence>
<protein>
    <submittedName>
        <fullName evidence="2">Uncharacterized protein</fullName>
    </submittedName>
</protein>
<keyword evidence="3" id="KW-1185">Reference proteome</keyword>
<name>D8T1A7_SELML</name>
<dbReference type="AlphaFoldDB" id="D8T1A7"/>
<dbReference type="Gramene" id="EFJ09513">
    <property type="protein sequence ID" value="EFJ09513"/>
    <property type="gene ID" value="SELMODRAFT_427973"/>
</dbReference>
<evidence type="ECO:0000313" key="2">
    <source>
        <dbReference type="EMBL" id="EFJ09513.1"/>
    </source>
</evidence>
<feature type="chain" id="PRO_5003123216" evidence="1">
    <location>
        <begin position="26"/>
        <end position="317"/>
    </location>
</feature>
<proteinExistence type="predicted"/>
<dbReference type="KEGG" id="smo:SELMODRAFT_427973"/>
<evidence type="ECO:0000256" key="1">
    <source>
        <dbReference type="SAM" id="SignalP"/>
    </source>
</evidence>
<organism evidence="3">
    <name type="scientific">Selaginella moellendorffii</name>
    <name type="common">Spikemoss</name>
    <dbReference type="NCBI Taxonomy" id="88036"/>
    <lineage>
        <taxon>Eukaryota</taxon>
        <taxon>Viridiplantae</taxon>
        <taxon>Streptophyta</taxon>
        <taxon>Embryophyta</taxon>
        <taxon>Tracheophyta</taxon>
        <taxon>Lycopodiopsida</taxon>
        <taxon>Selaginellales</taxon>
        <taxon>Selaginellaceae</taxon>
        <taxon>Selaginella</taxon>
    </lineage>
</organism>
<gene>
    <name evidence="2" type="ORF">SELMODRAFT_427973</name>
</gene>
<dbReference type="HOGENOM" id="CLU_878248_0_0_1"/>
<evidence type="ECO:0000313" key="3">
    <source>
        <dbReference type="Proteomes" id="UP000001514"/>
    </source>
</evidence>
<feature type="signal peptide" evidence="1">
    <location>
        <begin position="1"/>
        <end position="25"/>
    </location>
</feature>
<dbReference type="InParanoid" id="D8T1A7"/>
<dbReference type="EMBL" id="GL377662">
    <property type="protein sequence ID" value="EFJ09513.1"/>
    <property type="molecule type" value="Genomic_DNA"/>
</dbReference>
<reference evidence="2 3" key="1">
    <citation type="journal article" date="2011" name="Science">
        <title>The Selaginella genome identifies genetic changes associated with the evolution of vascular plants.</title>
        <authorList>
            <person name="Banks J.A."/>
            <person name="Nishiyama T."/>
            <person name="Hasebe M."/>
            <person name="Bowman J.L."/>
            <person name="Gribskov M."/>
            <person name="dePamphilis C."/>
            <person name="Albert V.A."/>
            <person name="Aono N."/>
            <person name="Aoyama T."/>
            <person name="Ambrose B.A."/>
            <person name="Ashton N.W."/>
            <person name="Axtell M.J."/>
            <person name="Barker E."/>
            <person name="Barker M.S."/>
            <person name="Bennetzen J.L."/>
            <person name="Bonawitz N.D."/>
            <person name="Chapple C."/>
            <person name="Cheng C."/>
            <person name="Correa L.G."/>
            <person name="Dacre M."/>
            <person name="DeBarry J."/>
            <person name="Dreyer I."/>
            <person name="Elias M."/>
            <person name="Engstrom E.M."/>
            <person name="Estelle M."/>
            <person name="Feng L."/>
            <person name="Finet C."/>
            <person name="Floyd S.K."/>
            <person name="Frommer W.B."/>
            <person name="Fujita T."/>
            <person name="Gramzow L."/>
            <person name="Gutensohn M."/>
            <person name="Harholt J."/>
            <person name="Hattori M."/>
            <person name="Heyl A."/>
            <person name="Hirai T."/>
            <person name="Hiwatashi Y."/>
            <person name="Ishikawa M."/>
            <person name="Iwata M."/>
            <person name="Karol K.G."/>
            <person name="Koehler B."/>
            <person name="Kolukisaoglu U."/>
            <person name="Kubo M."/>
            <person name="Kurata T."/>
            <person name="Lalonde S."/>
            <person name="Li K."/>
            <person name="Li Y."/>
            <person name="Litt A."/>
            <person name="Lyons E."/>
            <person name="Manning G."/>
            <person name="Maruyama T."/>
            <person name="Michael T.P."/>
            <person name="Mikami K."/>
            <person name="Miyazaki S."/>
            <person name="Morinaga S."/>
            <person name="Murata T."/>
            <person name="Mueller-Roeber B."/>
            <person name="Nelson D.R."/>
            <person name="Obara M."/>
            <person name="Oguri Y."/>
            <person name="Olmstead R.G."/>
            <person name="Onodera N."/>
            <person name="Petersen B.L."/>
            <person name="Pils B."/>
            <person name="Prigge M."/>
            <person name="Rensing S.A."/>
            <person name="Riano-Pachon D.M."/>
            <person name="Roberts A.W."/>
            <person name="Sato Y."/>
            <person name="Scheller H.V."/>
            <person name="Schulz B."/>
            <person name="Schulz C."/>
            <person name="Shakirov E.V."/>
            <person name="Shibagaki N."/>
            <person name="Shinohara N."/>
            <person name="Shippen D.E."/>
            <person name="Soerensen I."/>
            <person name="Sotooka R."/>
            <person name="Sugimoto N."/>
            <person name="Sugita M."/>
            <person name="Sumikawa N."/>
            <person name="Tanurdzic M."/>
            <person name="Theissen G."/>
            <person name="Ulvskov P."/>
            <person name="Wakazuki S."/>
            <person name="Weng J.K."/>
            <person name="Willats W.W."/>
            <person name="Wipf D."/>
            <person name="Wolf P.G."/>
            <person name="Yang L."/>
            <person name="Zimmer A.D."/>
            <person name="Zhu Q."/>
            <person name="Mitros T."/>
            <person name="Hellsten U."/>
            <person name="Loque D."/>
            <person name="Otillar R."/>
            <person name="Salamov A."/>
            <person name="Schmutz J."/>
            <person name="Shapiro H."/>
            <person name="Lindquist E."/>
            <person name="Lucas S."/>
            <person name="Rokhsar D."/>
            <person name="Grigoriev I.V."/>
        </authorList>
    </citation>
    <scope>NUCLEOTIDE SEQUENCE [LARGE SCALE GENOMIC DNA]</scope>
</reference>
<dbReference type="Proteomes" id="UP000001514">
    <property type="component" value="Unassembled WGS sequence"/>
</dbReference>
<accession>D8T1A7</accession>